<evidence type="ECO:0000256" key="2">
    <source>
        <dbReference type="ARBA" id="ARBA00008997"/>
    </source>
</evidence>
<name>M7PHY3_PNEMU</name>
<reference evidence="11" key="1">
    <citation type="journal article" date="2016" name="Nat. Commun.">
        <title>Genome analysis of three Pneumocystis species reveals adaptation mechanisms to life exclusively in mammalian hosts.</title>
        <authorList>
            <person name="Ma L."/>
            <person name="Chen Z."/>
            <person name="Huang D.W."/>
            <person name="Kutty G."/>
            <person name="Ishihara M."/>
            <person name="Wang H."/>
            <person name="Abouelleil A."/>
            <person name="Bishop L."/>
            <person name="Davey E."/>
            <person name="Deng R."/>
            <person name="Deng X."/>
            <person name="Fan L."/>
            <person name="Fantoni G."/>
            <person name="Fitzgerald M."/>
            <person name="Gogineni E."/>
            <person name="Goldberg J.M."/>
            <person name="Handley G."/>
            <person name="Hu X."/>
            <person name="Huber C."/>
            <person name="Jiao X."/>
            <person name="Jones K."/>
            <person name="Levin J.Z."/>
            <person name="Liu Y."/>
            <person name="Macdonald P."/>
            <person name="Melnikov A."/>
            <person name="Raley C."/>
            <person name="Sassi M."/>
            <person name="Sherman B.T."/>
            <person name="Song X."/>
            <person name="Sykes S."/>
            <person name="Tran B."/>
            <person name="Walsh L."/>
            <person name="Xia Y."/>
            <person name="Yang J."/>
            <person name="Young S."/>
            <person name="Zeng Q."/>
            <person name="Zheng X."/>
            <person name="Stephens R."/>
            <person name="Nusbaum C."/>
            <person name="Birren B.W."/>
            <person name="Azadi P."/>
            <person name="Lempicki R.A."/>
            <person name="Cuomo C.A."/>
            <person name="Kovacs J.A."/>
        </authorList>
    </citation>
    <scope>NUCLEOTIDE SEQUENCE [LARGE SCALE GENOMIC DNA]</scope>
    <source>
        <strain evidence="11">B123</strain>
    </source>
</reference>
<feature type="domain" description="Nse4/EID protein Nse3/MAGE-binding" evidence="9">
    <location>
        <begin position="96"/>
        <end position="137"/>
    </location>
</feature>
<comment type="similarity">
    <text evidence="2 7">Belongs to the NSE4 family.</text>
</comment>
<evidence type="ECO:0000256" key="6">
    <source>
        <dbReference type="ARBA" id="ARBA00023242"/>
    </source>
</evidence>
<dbReference type="AlphaFoldDB" id="M7PHY3"/>
<evidence type="ECO:0000256" key="1">
    <source>
        <dbReference type="ARBA" id="ARBA00004123"/>
    </source>
</evidence>
<dbReference type="GO" id="GO:0030915">
    <property type="term" value="C:Smc5-Smc6 complex"/>
    <property type="evidence" value="ECO:0007669"/>
    <property type="project" value="UniProtKB-UniRule"/>
</dbReference>
<evidence type="ECO:0000259" key="9">
    <source>
        <dbReference type="Pfam" id="PF15412"/>
    </source>
</evidence>
<evidence type="ECO:0000313" key="10">
    <source>
        <dbReference type="EMBL" id="EMR10074.1"/>
    </source>
</evidence>
<comment type="subcellular location">
    <subcellularLocation>
        <location evidence="1 7">Nucleus</location>
    </subcellularLocation>
</comment>
<dbReference type="eggNOG" id="KOG2866">
    <property type="taxonomic scope" value="Eukaryota"/>
</dbReference>
<comment type="caution">
    <text evidence="10">The sequence shown here is derived from an EMBL/GenBank/DDBJ whole genome shotgun (WGS) entry which is preliminary data.</text>
</comment>
<evidence type="ECO:0000256" key="3">
    <source>
        <dbReference type="ARBA" id="ARBA00022763"/>
    </source>
</evidence>
<dbReference type="GO" id="GO:0006310">
    <property type="term" value="P:DNA recombination"/>
    <property type="evidence" value="ECO:0007669"/>
    <property type="project" value="UniProtKB-UniRule"/>
</dbReference>
<evidence type="ECO:0000256" key="5">
    <source>
        <dbReference type="ARBA" id="ARBA00023204"/>
    </source>
</evidence>
<dbReference type="GO" id="GO:0006281">
    <property type="term" value="P:DNA repair"/>
    <property type="evidence" value="ECO:0007669"/>
    <property type="project" value="UniProtKB-UniRule"/>
</dbReference>
<dbReference type="Pfam" id="PF08743">
    <property type="entry name" value="Nse4_C"/>
    <property type="match status" value="1"/>
</dbReference>
<keyword evidence="6 7" id="KW-0539">Nucleus</keyword>
<accession>M7PHY3</accession>
<dbReference type="InterPro" id="IPR029225">
    <property type="entry name" value="Nse4_Nse3-bd"/>
</dbReference>
<dbReference type="PANTHER" id="PTHR16140:SF0">
    <property type="entry name" value="NON-STRUCTURAL MAINTENANCE OF CHROMOSOMES ELEMENT 4"/>
    <property type="match status" value="1"/>
</dbReference>
<dbReference type="OMA" id="FMGINRT"/>
<keyword evidence="5 7" id="KW-0234">DNA repair</keyword>
<dbReference type="InterPro" id="IPR027786">
    <property type="entry name" value="Nse4/EID"/>
</dbReference>
<keyword evidence="4 7" id="KW-0233">DNA recombination</keyword>
<organism evidence="10 11">
    <name type="scientific">Pneumocystis murina (strain B123)</name>
    <name type="common">Mouse pneumocystis pneumonia agent</name>
    <name type="synonym">Pneumocystis carinii f. sp. muris</name>
    <dbReference type="NCBI Taxonomy" id="1069680"/>
    <lineage>
        <taxon>Eukaryota</taxon>
        <taxon>Fungi</taxon>
        <taxon>Dikarya</taxon>
        <taxon>Ascomycota</taxon>
        <taxon>Taphrinomycotina</taxon>
        <taxon>Pneumocystomycetes</taxon>
        <taxon>Pneumocystaceae</taxon>
        <taxon>Pneumocystis</taxon>
    </lineage>
</organism>
<dbReference type="GeneID" id="19895519"/>
<dbReference type="Proteomes" id="UP000011958">
    <property type="component" value="Unassembled WGS sequence"/>
</dbReference>
<dbReference type="InterPro" id="IPR014854">
    <property type="entry name" value="Nse4_C"/>
</dbReference>
<comment type="subunit">
    <text evidence="7">Component of the SMC5-SMC6 complex.</text>
</comment>
<keyword evidence="3 7" id="KW-0227">DNA damage</keyword>
<dbReference type="STRING" id="1069680.M7PHY3"/>
<evidence type="ECO:0000256" key="7">
    <source>
        <dbReference type="RuleBase" id="RU365071"/>
    </source>
</evidence>
<evidence type="ECO:0000313" key="11">
    <source>
        <dbReference type="Proteomes" id="UP000011958"/>
    </source>
</evidence>
<dbReference type="EMBL" id="AFWA02000008">
    <property type="protein sequence ID" value="EMR10074.1"/>
    <property type="molecule type" value="Genomic_DNA"/>
</dbReference>
<dbReference type="OrthoDB" id="361242at2759"/>
<dbReference type="VEuPathDB" id="FungiDB:PNEG_01825"/>
<comment type="function">
    <text evidence="7">Component of the SMC5-SMC6 complex, that promotes sister chromatid alignment after DNA damage and facilitates double-stranded DNA breaks (DSBs) repair via homologous recombination between sister chromatids.</text>
</comment>
<dbReference type="PANTHER" id="PTHR16140">
    <property type="entry name" value="NON-STRUCTURAL MAINTENANCE OF CHROMOSOMES ELEMENT 4"/>
    <property type="match status" value="1"/>
</dbReference>
<protein>
    <recommendedName>
        <fullName evidence="7">Non-structural maintenance of chromosomes element 4</fullName>
    </recommendedName>
</protein>
<dbReference type="GO" id="GO:0005634">
    <property type="term" value="C:nucleus"/>
    <property type="evidence" value="ECO:0007669"/>
    <property type="project" value="UniProtKB-SubCell"/>
</dbReference>
<evidence type="ECO:0000256" key="4">
    <source>
        <dbReference type="ARBA" id="ARBA00023172"/>
    </source>
</evidence>
<proteinExistence type="inferred from homology"/>
<sequence>MVIEHSEINKINKSLKNDISSAKKQVSLTLDNENYYSDEDVDSRLALRQEYRKLIKITDEKKQDYIKTGGNGLINTIKMADKLFEKVKRPQEAALDSQLLVQTASIVNMKAKRLKLGNLLFDMDIYIGKLFSFIKDSKDCHMNEDSGLDWMKIGRLAMLCNKRPPTINFMLGPLSVERKERKVTRQERFHKNKEDLVQPEEIKDEDTLPQDNTTPKNVMNINNFLKRYSPIGLFEFVINPESFCQTVENMFYLSFLIREGKASLMKGKNDILVLESKNISSSEEQAQGNKKQVVIYIDMKIWRDAIEALDITKSIISTR</sequence>
<gene>
    <name evidence="10" type="ORF">PNEG_01825</name>
</gene>
<evidence type="ECO:0000259" key="8">
    <source>
        <dbReference type="Pfam" id="PF08743"/>
    </source>
</evidence>
<keyword evidence="11" id="KW-1185">Reference proteome</keyword>
<dbReference type="Pfam" id="PF15412">
    <property type="entry name" value="Nse4-Nse3_bdg"/>
    <property type="match status" value="1"/>
</dbReference>
<dbReference type="RefSeq" id="XP_007873796.1">
    <property type="nucleotide sequence ID" value="XM_007875605.1"/>
</dbReference>
<feature type="domain" description="Non-structural maintenance of chromosome element 4 C-terminal" evidence="8">
    <location>
        <begin position="230"/>
        <end position="316"/>
    </location>
</feature>
<dbReference type="HOGENOM" id="CLU_041037_1_0_1"/>